<keyword evidence="1" id="KW-0328">Glycosyltransferase</keyword>
<evidence type="ECO:0000256" key="1">
    <source>
        <dbReference type="ARBA" id="ARBA00022676"/>
    </source>
</evidence>
<dbReference type="GO" id="GO:0005829">
    <property type="term" value="C:cytosol"/>
    <property type="evidence" value="ECO:0007669"/>
    <property type="project" value="TreeGrafter"/>
</dbReference>
<gene>
    <name evidence="3" type="ORF">GCM10011332_29090</name>
</gene>
<dbReference type="InterPro" id="IPR002201">
    <property type="entry name" value="Glyco_trans_9"/>
</dbReference>
<protein>
    <submittedName>
        <fullName evidence="3">Glycosyl transferase</fullName>
    </submittedName>
</protein>
<dbReference type="InterPro" id="IPR051199">
    <property type="entry name" value="LPS_LOS_Heptosyltrfase"/>
</dbReference>
<dbReference type="Pfam" id="PF01075">
    <property type="entry name" value="Glyco_transf_9"/>
    <property type="match status" value="1"/>
</dbReference>
<dbReference type="RefSeq" id="WP_188666557.1">
    <property type="nucleotide sequence ID" value="NZ_BMHV01000027.1"/>
</dbReference>
<dbReference type="EMBL" id="BMHV01000027">
    <property type="protein sequence ID" value="GGF73233.1"/>
    <property type="molecule type" value="Genomic_DNA"/>
</dbReference>
<dbReference type="AlphaFoldDB" id="A0A917FEB5"/>
<dbReference type="GO" id="GO:0008713">
    <property type="term" value="F:ADP-heptose-lipopolysaccharide heptosyltransferase activity"/>
    <property type="evidence" value="ECO:0007669"/>
    <property type="project" value="TreeGrafter"/>
</dbReference>
<keyword evidence="4" id="KW-1185">Reference proteome</keyword>
<proteinExistence type="predicted"/>
<reference evidence="3" key="1">
    <citation type="journal article" date="2014" name="Int. J. Syst. Evol. Microbiol.">
        <title>Complete genome sequence of Corynebacterium casei LMG S-19264T (=DSM 44701T), isolated from a smear-ripened cheese.</title>
        <authorList>
            <consortium name="US DOE Joint Genome Institute (JGI-PGF)"/>
            <person name="Walter F."/>
            <person name="Albersmeier A."/>
            <person name="Kalinowski J."/>
            <person name="Ruckert C."/>
        </authorList>
    </citation>
    <scope>NUCLEOTIDE SEQUENCE</scope>
    <source>
        <strain evidence="3">CGMCC 1.15254</strain>
    </source>
</reference>
<dbReference type="CDD" id="cd03789">
    <property type="entry name" value="GT9_LPS_heptosyltransferase"/>
    <property type="match status" value="1"/>
</dbReference>
<dbReference type="Proteomes" id="UP000632498">
    <property type="component" value="Unassembled WGS sequence"/>
</dbReference>
<reference evidence="3" key="2">
    <citation type="submission" date="2020-09" db="EMBL/GenBank/DDBJ databases">
        <authorList>
            <person name="Sun Q."/>
            <person name="Zhou Y."/>
        </authorList>
    </citation>
    <scope>NUCLEOTIDE SEQUENCE</scope>
    <source>
        <strain evidence="3">CGMCC 1.15254</strain>
    </source>
</reference>
<dbReference type="GO" id="GO:0009244">
    <property type="term" value="P:lipopolysaccharide core region biosynthetic process"/>
    <property type="evidence" value="ECO:0007669"/>
    <property type="project" value="TreeGrafter"/>
</dbReference>
<organism evidence="3 4">
    <name type="scientific">Terasakiella brassicae</name>
    <dbReference type="NCBI Taxonomy" id="1634917"/>
    <lineage>
        <taxon>Bacteria</taxon>
        <taxon>Pseudomonadati</taxon>
        <taxon>Pseudomonadota</taxon>
        <taxon>Alphaproteobacteria</taxon>
        <taxon>Rhodospirillales</taxon>
        <taxon>Terasakiellaceae</taxon>
        <taxon>Terasakiella</taxon>
    </lineage>
</organism>
<name>A0A917FEB5_9PROT</name>
<sequence>MPNRNEKQERILVIKLSALGDFIQALGPMKAIRDHHCNAHITLLTTKPYMALGKACGYFDAVWEDERPKAWQVRRTLKLRQKLKSGNFDRAYDLQTSDRSSGYFKLMGSAVKWSGIARGCSHPHANPQRNFMHTIDRQAEQLEMAGIYKTPMPDLSWAEADLSRFDLDSNFALLVPGGAPHRPEKRWPAKNYAALAQALIERNIQPVMLGTAKESDVLDEILDRCPDVYDLSGQTDFIEIATLARRARLAVGNDTGPMHMISLAGCRSIVLYSHASDPQLCGQRGPDVTILREQSLNDLSVETVLAVIEG</sequence>
<dbReference type="Gene3D" id="3.40.50.2000">
    <property type="entry name" value="Glycogen Phosphorylase B"/>
    <property type="match status" value="2"/>
</dbReference>
<dbReference type="PANTHER" id="PTHR30160">
    <property type="entry name" value="TETRAACYLDISACCHARIDE 4'-KINASE-RELATED"/>
    <property type="match status" value="1"/>
</dbReference>
<comment type="caution">
    <text evidence="3">The sequence shown here is derived from an EMBL/GenBank/DDBJ whole genome shotgun (WGS) entry which is preliminary data.</text>
</comment>
<evidence type="ECO:0000313" key="3">
    <source>
        <dbReference type="EMBL" id="GGF73233.1"/>
    </source>
</evidence>
<dbReference type="SUPFAM" id="SSF53756">
    <property type="entry name" value="UDP-Glycosyltransferase/glycogen phosphorylase"/>
    <property type="match status" value="1"/>
</dbReference>
<evidence type="ECO:0000256" key="2">
    <source>
        <dbReference type="ARBA" id="ARBA00022679"/>
    </source>
</evidence>
<accession>A0A917FEB5</accession>
<evidence type="ECO:0000313" key="4">
    <source>
        <dbReference type="Proteomes" id="UP000632498"/>
    </source>
</evidence>
<keyword evidence="2 3" id="KW-0808">Transferase</keyword>